<dbReference type="Pfam" id="PF03881">
    <property type="entry name" value="Fructosamin_kin"/>
    <property type="match status" value="1"/>
</dbReference>
<keyword evidence="2" id="KW-0808">Transferase</keyword>
<name>A0ABP8FU29_9SPHI</name>
<organism evidence="3 4">
    <name type="scientific">Mucilaginibacter gynuensis</name>
    <dbReference type="NCBI Taxonomy" id="1302236"/>
    <lineage>
        <taxon>Bacteria</taxon>
        <taxon>Pseudomonadati</taxon>
        <taxon>Bacteroidota</taxon>
        <taxon>Sphingobacteriia</taxon>
        <taxon>Sphingobacteriales</taxon>
        <taxon>Sphingobacteriaceae</taxon>
        <taxon>Mucilaginibacter</taxon>
    </lineage>
</organism>
<evidence type="ECO:0000313" key="3">
    <source>
        <dbReference type="EMBL" id="GAA4311005.1"/>
    </source>
</evidence>
<dbReference type="Gene3D" id="3.30.200.20">
    <property type="entry name" value="Phosphorylase Kinase, domain 1"/>
    <property type="match status" value="1"/>
</dbReference>
<dbReference type="RefSeq" id="WP_345209493.1">
    <property type="nucleotide sequence ID" value="NZ_BAABFT010000001.1"/>
</dbReference>
<evidence type="ECO:0000256" key="1">
    <source>
        <dbReference type="ARBA" id="ARBA00009460"/>
    </source>
</evidence>
<keyword evidence="2 3" id="KW-0418">Kinase</keyword>
<dbReference type="Proteomes" id="UP001500582">
    <property type="component" value="Unassembled WGS sequence"/>
</dbReference>
<evidence type="ECO:0000313" key="4">
    <source>
        <dbReference type="Proteomes" id="UP001500582"/>
    </source>
</evidence>
<dbReference type="Gene3D" id="1.20.1270.240">
    <property type="match status" value="1"/>
</dbReference>
<dbReference type="PANTHER" id="PTHR12149:SF8">
    <property type="entry name" value="PROTEIN-RIBULOSAMINE 3-KINASE"/>
    <property type="match status" value="1"/>
</dbReference>
<keyword evidence="4" id="KW-1185">Reference proteome</keyword>
<comment type="caution">
    <text evidence="3">The sequence shown here is derived from an EMBL/GenBank/DDBJ whole genome shotgun (WGS) entry which is preliminary data.</text>
</comment>
<protein>
    <submittedName>
        <fullName evidence="3">Fructosamine kinase family protein</fullName>
    </submittedName>
</protein>
<reference evidence="4" key="1">
    <citation type="journal article" date="2019" name="Int. J. Syst. Evol. Microbiol.">
        <title>The Global Catalogue of Microorganisms (GCM) 10K type strain sequencing project: providing services to taxonomists for standard genome sequencing and annotation.</title>
        <authorList>
            <consortium name="The Broad Institute Genomics Platform"/>
            <consortium name="The Broad Institute Genome Sequencing Center for Infectious Disease"/>
            <person name="Wu L."/>
            <person name="Ma J."/>
        </authorList>
    </citation>
    <scope>NUCLEOTIDE SEQUENCE [LARGE SCALE GENOMIC DNA]</scope>
    <source>
        <strain evidence="4">JCM 17705</strain>
    </source>
</reference>
<dbReference type="InterPro" id="IPR011009">
    <property type="entry name" value="Kinase-like_dom_sf"/>
</dbReference>
<dbReference type="SUPFAM" id="SSF56112">
    <property type="entry name" value="Protein kinase-like (PK-like)"/>
    <property type="match status" value="1"/>
</dbReference>
<evidence type="ECO:0000256" key="2">
    <source>
        <dbReference type="PIRNR" id="PIRNR006221"/>
    </source>
</evidence>
<dbReference type="PIRSF" id="PIRSF006221">
    <property type="entry name" value="Ketosamine-3-kinase"/>
    <property type="match status" value="1"/>
</dbReference>
<comment type="similarity">
    <text evidence="1 2">Belongs to the fructosamine kinase family.</text>
</comment>
<proteinExistence type="inferred from homology"/>
<dbReference type="EMBL" id="BAABFT010000001">
    <property type="protein sequence ID" value="GAA4311005.1"/>
    <property type="molecule type" value="Genomic_DNA"/>
</dbReference>
<dbReference type="PANTHER" id="PTHR12149">
    <property type="entry name" value="FRUCTOSAMINE 3 KINASE-RELATED PROTEIN"/>
    <property type="match status" value="1"/>
</dbReference>
<dbReference type="GO" id="GO:0016301">
    <property type="term" value="F:kinase activity"/>
    <property type="evidence" value="ECO:0007669"/>
    <property type="project" value="UniProtKB-KW"/>
</dbReference>
<accession>A0ABP8FU29</accession>
<gene>
    <name evidence="3" type="ORF">GCM10023149_05870</name>
</gene>
<dbReference type="Gene3D" id="1.10.510.10">
    <property type="entry name" value="Transferase(Phosphotransferase) domain 1"/>
    <property type="match status" value="1"/>
</dbReference>
<sequence>MPISRALVKIVEERLALKFKGFEPIGGGSINSTYSLLTDKGRYFVKTNSKPRFKGMFEAEARGLHLIADTQTIATPEVVLQDETDSEYFLLLEWIDTKRPDKKTSQLLGTELAAMHRLSSLTFGLDHDNYMGSLNQSNKQHNTWGDFFINKRLIPMVKLGVDLQMLDQTDVKHFDTLYKHLPELFDEEPPALIHGDLWGGNYIMGANNKPYLIDPAVSYGHREFDMAMTTLFGGFANEFYISYNEAYPLAKNWQQRIDLWNLYPLLVHVNIFGGSYVGQTRDALRQFV</sequence>
<dbReference type="InterPro" id="IPR016477">
    <property type="entry name" value="Fructo-/Ketosamine-3-kinase"/>
</dbReference>